<keyword evidence="1" id="KW-0812">Transmembrane</keyword>
<keyword evidence="3" id="KW-1185">Reference proteome</keyword>
<gene>
    <name evidence="2" type="ORF">KCG34_00920</name>
</gene>
<feature type="transmembrane region" description="Helical" evidence="1">
    <location>
        <begin position="146"/>
        <end position="169"/>
    </location>
</feature>
<sequence length="283" mass="29145">MTKVSGSAAISAAFNFIGPGWRAAWAILLLYGVCSFALQIWLAAVTDVAAAITTPAALAANSGKLWQGLPLGLMAMAASTATYGALYRAGLGQADENGPGGLQWKAAEWRILGAVVLLVAMVALPISALFVAIFGSMAASVKSSPAAAIAMAGWLGLLFLILAPLVIWVSVRISPYLAATVDQKRIVVFGAWDLTRGAFWPIFGALIVVGIASALVVGFGQIVGLTIRATEGAIADPTPNQMVLPALVQAAAAILILPAKVGLMAYVYRAVRPATPAVEEVFA</sequence>
<feature type="transmembrane region" description="Helical" evidence="1">
    <location>
        <begin position="111"/>
        <end position="134"/>
    </location>
</feature>
<name>A0A975IV04_9CAUL</name>
<keyword evidence="1" id="KW-1133">Transmembrane helix</keyword>
<feature type="transmembrane region" description="Helical" evidence="1">
    <location>
        <begin position="198"/>
        <end position="225"/>
    </location>
</feature>
<dbReference type="KEGG" id="caul:KCG34_00920"/>
<proteinExistence type="predicted"/>
<evidence type="ECO:0000256" key="1">
    <source>
        <dbReference type="SAM" id="Phobius"/>
    </source>
</evidence>
<evidence type="ECO:0000313" key="2">
    <source>
        <dbReference type="EMBL" id="QUD88487.1"/>
    </source>
</evidence>
<feature type="transmembrane region" description="Helical" evidence="1">
    <location>
        <begin position="71"/>
        <end position="91"/>
    </location>
</feature>
<evidence type="ECO:0000313" key="3">
    <source>
        <dbReference type="Proteomes" id="UP000676409"/>
    </source>
</evidence>
<accession>A0A975IV04</accession>
<dbReference type="AlphaFoldDB" id="A0A975IV04"/>
<protein>
    <recommendedName>
        <fullName evidence="4">Glycerophosphoryl diester phosphodiesterase membrane domain-containing protein</fullName>
    </recommendedName>
</protein>
<organism evidence="2 3">
    <name type="scientific">Phenylobacterium montanum</name>
    <dbReference type="NCBI Taxonomy" id="2823693"/>
    <lineage>
        <taxon>Bacteria</taxon>
        <taxon>Pseudomonadati</taxon>
        <taxon>Pseudomonadota</taxon>
        <taxon>Alphaproteobacteria</taxon>
        <taxon>Caulobacterales</taxon>
        <taxon>Caulobacteraceae</taxon>
        <taxon>Phenylobacterium</taxon>
    </lineage>
</organism>
<keyword evidence="1" id="KW-0472">Membrane</keyword>
<feature type="transmembrane region" description="Helical" evidence="1">
    <location>
        <begin position="246"/>
        <end position="268"/>
    </location>
</feature>
<dbReference type="EMBL" id="CP073078">
    <property type="protein sequence ID" value="QUD88487.1"/>
    <property type="molecule type" value="Genomic_DNA"/>
</dbReference>
<evidence type="ECO:0008006" key="4">
    <source>
        <dbReference type="Google" id="ProtNLM"/>
    </source>
</evidence>
<dbReference type="Proteomes" id="UP000676409">
    <property type="component" value="Chromosome"/>
</dbReference>
<reference evidence="2" key="1">
    <citation type="submission" date="2021-04" db="EMBL/GenBank/DDBJ databases">
        <title>The complete genome sequence of Caulobacter sp. S6.</title>
        <authorList>
            <person name="Tang Y."/>
            <person name="Ouyang W."/>
            <person name="Liu Q."/>
            <person name="Huang B."/>
            <person name="Guo Z."/>
            <person name="Lei P."/>
        </authorList>
    </citation>
    <scope>NUCLEOTIDE SEQUENCE</scope>
    <source>
        <strain evidence="2">S6</strain>
    </source>
</reference>
<dbReference type="RefSeq" id="WP_211938537.1">
    <property type="nucleotide sequence ID" value="NZ_CP073078.1"/>
</dbReference>